<dbReference type="Proteomes" id="UP000268007">
    <property type="component" value="Unassembled WGS sequence"/>
</dbReference>
<organism evidence="1 2">
    <name type="scientific">Mucilaginibacter gracilis</name>
    <dbReference type="NCBI Taxonomy" id="423350"/>
    <lineage>
        <taxon>Bacteria</taxon>
        <taxon>Pseudomonadati</taxon>
        <taxon>Bacteroidota</taxon>
        <taxon>Sphingobacteriia</taxon>
        <taxon>Sphingobacteriales</taxon>
        <taxon>Sphingobacteriaceae</taxon>
        <taxon>Mucilaginibacter</taxon>
    </lineage>
</organism>
<gene>
    <name evidence="1" type="ORF">BDD43_0721</name>
</gene>
<accession>A0A495IV06</accession>
<dbReference type="AlphaFoldDB" id="A0A495IV06"/>
<proteinExistence type="predicted"/>
<evidence type="ECO:0000313" key="1">
    <source>
        <dbReference type="EMBL" id="RKR80597.1"/>
    </source>
</evidence>
<comment type="caution">
    <text evidence="1">The sequence shown here is derived from an EMBL/GenBank/DDBJ whole genome shotgun (WGS) entry which is preliminary data.</text>
</comment>
<keyword evidence="2" id="KW-1185">Reference proteome</keyword>
<dbReference type="RefSeq" id="WP_121196390.1">
    <property type="nucleotide sequence ID" value="NZ_RBKU01000001.1"/>
</dbReference>
<name>A0A495IV06_9SPHI</name>
<protein>
    <submittedName>
        <fullName evidence="1">Uncharacterized protein</fullName>
    </submittedName>
</protein>
<dbReference type="EMBL" id="RBKU01000001">
    <property type="protein sequence ID" value="RKR80597.1"/>
    <property type="molecule type" value="Genomic_DNA"/>
</dbReference>
<sequence length="91" mass="10361">MEFEISAHDLKIIIQEAAELGAILALTKAGKLKPYLNKSEAFRKYGRANIEHLAEKGFITIRKDGNHSACWRIDRMEIEAIVKAKILLQRL</sequence>
<reference evidence="1 2" key="1">
    <citation type="submission" date="2018-10" db="EMBL/GenBank/DDBJ databases">
        <title>Genomic Encyclopedia of Archaeal and Bacterial Type Strains, Phase II (KMG-II): from individual species to whole genera.</title>
        <authorList>
            <person name="Goeker M."/>
        </authorList>
    </citation>
    <scope>NUCLEOTIDE SEQUENCE [LARGE SCALE GENOMIC DNA]</scope>
    <source>
        <strain evidence="1 2">DSM 18602</strain>
    </source>
</reference>
<dbReference type="OrthoDB" id="1082219at2"/>
<evidence type="ECO:0000313" key="2">
    <source>
        <dbReference type="Proteomes" id="UP000268007"/>
    </source>
</evidence>